<dbReference type="InterPro" id="IPR043425">
    <property type="entry name" value="NusG-like"/>
</dbReference>
<dbReference type="SUPFAM" id="SSF82679">
    <property type="entry name" value="N-utilization substance G protein NusG, N-terminal domain"/>
    <property type="match status" value="1"/>
</dbReference>
<evidence type="ECO:0000313" key="6">
    <source>
        <dbReference type="Proteomes" id="UP000050509"/>
    </source>
</evidence>
<dbReference type="InterPro" id="IPR036735">
    <property type="entry name" value="NGN_dom_sf"/>
</dbReference>
<dbReference type="GO" id="GO:0031564">
    <property type="term" value="P:transcription antitermination"/>
    <property type="evidence" value="ECO:0007669"/>
    <property type="project" value="UniProtKB-KW"/>
</dbReference>
<dbReference type="PANTHER" id="PTHR30265">
    <property type="entry name" value="RHO-INTERACTING TRANSCRIPTION TERMINATION FACTOR NUSG"/>
    <property type="match status" value="1"/>
</dbReference>
<dbReference type="GO" id="GO:0006354">
    <property type="term" value="P:DNA-templated transcription elongation"/>
    <property type="evidence" value="ECO:0007669"/>
    <property type="project" value="InterPro"/>
</dbReference>
<dbReference type="Pfam" id="PF02357">
    <property type="entry name" value="NusG"/>
    <property type="match status" value="1"/>
</dbReference>
<dbReference type="SUPFAM" id="SSF50104">
    <property type="entry name" value="Translation proteins SH3-like domain"/>
    <property type="match status" value="1"/>
</dbReference>
<protein>
    <recommendedName>
        <fullName evidence="4">NusG-like N-terminal domain-containing protein</fullName>
    </recommendedName>
</protein>
<organism evidence="5 6">
    <name type="scientific">Kouleothrix aurantiaca</name>
    <dbReference type="NCBI Taxonomy" id="186479"/>
    <lineage>
        <taxon>Bacteria</taxon>
        <taxon>Bacillati</taxon>
        <taxon>Chloroflexota</taxon>
        <taxon>Chloroflexia</taxon>
        <taxon>Chloroflexales</taxon>
        <taxon>Roseiflexineae</taxon>
        <taxon>Roseiflexaceae</taxon>
        <taxon>Kouleothrix</taxon>
    </lineage>
</organism>
<keyword evidence="3" id="KW-0804">Transcription</keyword>
<evidence type="ECO:0000259" key="4">
    <source>
        <dbReference type="SMART" id="SM00738"/>
    </source>
</evidence>
<name>A0A0P9DII9_9CHLR</name>
<dbReference type="InterPro" id="IPR008991">
    <property type="entry name" value="Translation_prot_SH3-like_sf"/>
</dbReference>
<keyword evidence="1" id="KW-0889">Transcription antitermination</keyword>
<dbReference type="Gene3D" id="3.30.70.940">
    <property type="entry name" value="NusG, N-terminal domain"/>
    <property type="match status" value="1"/>
</dbReference>
<feature type="domain" description="NusG-like N-terminal" evidence="4">
    <location>
        <begin position="1"/>
        <end position="96"/>
    </location>
</feature>
<dbReference type="Proteomes" id="UP000050509">
    <property type="component" value="Unassembled WGS sequence"/>
</dbReference>
<sequence>MNWYIVQCKHSAEAHTAVTIRTVLRLEVYLPEIAQRVRGRMARSAFFPGYLFVRMDITHTAPSRVMSIPGVIRMLTFERWPEPVPDDVVALVRTRVEAWGAPSERVLQPGEGVQVVDGPFAGLNAIFLGNTRARDRVQILLEFMGQQRQVETDRAMVQPGAARRGRRTRGRKRWLRHI</sequence>
<keyword evidence="6" id="KW-1185">Reference proteome</keyword>
<evidence type="ECO:0000256" key="1">
    <source>
        <dbReference type="ARBA" id="ARBA00022814"/>
    </source>
</evidence>
<gene>
    <name evidence="5" type="ORF">SE17_10805</name>
</gene>
<evidence type="ECO:0000256" key="2">
    <source>
        <dbReference type="ARBA" id="ARBA00023015"/>
    </source>
</evidence>
<dbReference type="PANTHER" id="PTHR30265:SF7">
    <property type="entry name" value="TRANSCRIPTION ANTITERMINATION PROTEIN RFAH"/>
    <property type="match status" value="1"/>
</dbReference>
<dbReference type="InterPro" id="IPR006645">
    <property type="entry name" value="NGN-like_dom"/>
</dbReference>
<dbReference type="EMBL" id="LJCR01000306">
    <property type="protein sequence ID" value="KPV53235.1"/>
    <property type="molecule type" value="Genomic_DNA"/>
</dbReference>
<dbReference type="SMART" id="SM00738">
    <property type="entry name" value="NGN"/>
    <property type="match status" value="1"/>
</dbReference>
<dbReference type="AlphaFoldDB" id="A0A0P9DII9"/>
<reference evidence="5 6" key="1">
    <citation type="submission" date="2015-09" db="EMBL/GenBank/DDBJ databases">
        <title>Draft genome sequence of Kouleothrix aurantiaca JCM 19913.</title>
        <authorList>
            <person name="Hemp J."/>
        </authorList>
    </citation>
    <scope>NUCLEOTIDE SEQUENCE [LARGE SCALE GENOMIC DNA]</scope>
    <source>
        <strain evidence="5 6">COM-B</strain>
    </source>
</reference>
<evidence type="ECO:0000256" key="3">
    <source>
        <dbReference type="ARBA" id="ARBA00023163"/>
    </source>
</evidence>
<proteinExistence type="predicted"/>
<accession>A0A0P9DII9</accession>
<keyword evidence="2" id="KW-0805">Transcription regulation</keyword>
<comment type="caution">
    <text evidence="5">The sequence shown here is derived from an EMBL/GenBank/DDBJ whole genome shotgun (WGS) entry which is preliminary data.</text>
</comment>
<dbReference type="GO" id="GO:0005829">
    <property type="term" value="C:cytosol"/>
    <property type="evidence" value="ECO:0007669"/>
    <property type="project" value="TreeGrafter"/>
</dbReference>
<evidence type="ECO:0000313" key="5">
    <source>
        <dbReference type="EMBL" id="KPV53235.1"/>
    </source>
</evidence>